<proteinExistence type="inferred from homology"/>
<evidence type="ECO:0000313" key="13">
    <source>
        <dbReference type="EMBL" id="KAJ1978189.1"/>
    </source>
</evidence>
<evidence type="ECO:0000313" key="14">
    <source>
        <dbReference type="Proteomes" id="UP001151582"/>
    </source>
</evidence>
<evidence type="ECO:0000256" key="2">
    <source>
        <dbReference type="ARBA" id="ARBA00007243"/>
    </source>
</evidence>
<dbReference type="FunFam" id="3.30.70.330:FF:000039">
    <property type="entry name" value="U1 small nuclear ribonucleoprotein A"/>
    <property type="match status" value="1"/>
</dbReference>
<name>A0A9W8B2F8_9FUNG</name>
<evidence type="ECO:0000256" key="4">
    <source>
        <dbReference type="ARBA" id="ARBA00022728"/>
    </source>
</evidence>
<dbReference type="GO" id="GO:0006397">
    <property type="term" value="P:mRNA processing"/>
    <property type="evidence" value="ECO:0007669"/>
    <property type="project" value="UniProtKB-KW"/>
</dbReference>
<keyword evidence="8" id="KW-0539">Nucleus</keyword>
<dbReference type="GO" id="GO:0030532">
    <property type="term" value="C:small nuclear ribonucleoprotein complex"/>
    <property type="evidence" value="ECO:0007669"/>
    <property type="project" value="UniProtKB-ARBA"/>
</dbReference>
<evidence type="ECO:0000256" key="11">
    <source>
        <dbReference type="SAM" id="MobiDB-lite"/>
    </source>
</evidence>
<dbReference type="SUPFAM" id="SSF54928">
    <property type="entry name" value="RNA-binding domain, RBD"/>
    <property type="match status" value="2"/>
</dbReference>
<evidence type="ECO:0000256" key="1">
    <source>
        <dbReference type="ARBA" id="ARBA00004123"/>
    </source>
</evidence>
<evidence type="ECO:0000256" key="6">
    <source>
        <dbReference type="ARBA" id="ARBA00022884"/>
    </source>
</evidence>
<keyword evidence="9" id="KW-0687">Ribonucleoprotein</keyword>
<feature type="domain" description="RRM" evidence="12">
    <location>
        <begin position="12"/>
        <end position="94"/>
    </location>
</feature>
<dbReference type="Proteomes" id="UP001151582">
    <property type="component" value="Unassembled WGS sequence"/>
</dbReference>
<dbReference type="GO" id="GO:0003723">
    <property type="term" value="F:RNA binding"/>
    <property type="evidence" value="ECO:0007669"/>
    <property type="project" value="UniProtKB-UniRule"/>
</dbReference>
<comment type="similarity">
    <text evidence="2">Belongs to the RRM U1 A/B'' family.</text>
</comment>
<feature type="compositionally biased region" description="Acidic residues" evidence="11">
    <location>
        <begin position="135"/>
        <end position="145"/>
    </location>
</feature>
<evidence type="ECO:0000256" key="10">
    <source>
        <dbReference type="PROSITE-ProRule" id="PRU00176"/>
    </source>
</evidence>
<protein>
    <recommendedName>
        <fullName evidence="12">RRM domain-containing protein</fullName>
    </recommendedName>
</protein>
<evidence type="ECO:0000256" key="5">
    <source>
        <dbReference type="ARBA" id="ARBA00022737"/>
    </source>
</evidence>
<dbReference type="InterPro" id="IPR012677">
    <property type="entry name" value="Nucleotide-bd_a/b_plait_sf"/>
</dbReference>
<dbReference type="PANTHER" id="PTHR10501">
    <property type="entry name" value="U1 SMALL NUCLEAR RIBONUCLEOPROTEIN A/U2 SMALL NUCLEAR RIBONUCLEOPROTEIN B"/>
    <property type="match status" value="1"/>
</dbReference>
<feature type="domain" description="RRM" evidence="12">
    <location>
        <begin position="175"/>
        <end position="249"/>
    </location>
</feature>
<keyword evidence="3" id="KW-0507">mRNA processing</keyword>
<dbReference type="Pfam" id="PF00076">
    <property type="entry name" value="RRM_1"/>
    <property type="match status" value="2"/>
</dbReference>
<evidence type="ECO:0000256" key="9">
    <source>
        <dbReference type="ARBA" id="ARBA00023274"/>
    </source>
</evidence>
<dbReference type="InterPro" id="IPR035979">
    <property type="entry name" value="RBD_domain_sf"/>
</dbReference>
<dbReference type="SMART" id="SM00360">
    <property type="entry name" value="RRM"/>
    <property type="match status" value="2"/>
</dbReference>
<accession>A0A9W8B2F8</accession>
<comment type="caution">
    <text evidence="13">The sequence shown here is derived from an EMBL/GenBank/DDBJ whole genome shotgun (WGS) entry which is preliminary data.</text>
</comment>
<comment type="subcellular location">
    <subcellularLocation>
        <location evidence="1">Nucleus</location>
    </subcellularLocation>
</comment>
<dbReference type="FunFam" id="3.30.70.330:FF:000029">
    <property type="entry name" value="U2 small nuclear ribonucleoprotein B"/>
    <property type="match status" value="1"/>
</dbReference>
<evidence type="ECO:0000256" key="3">
    <source>
        <dbReference type="ARBA" id="ARBA00022664"/>
    </source>
</evidence>
<gene>
    <name evidence="13" type="ORF">H4R34_003296</name>
</gene>
<keyword evidence="5" id="KW-0677">Repeat</keyword>
<keyword evidence="4" id="KW-0747">Spliceosome</keyword>
<sequence>MTTTAPPIAPKETLYIHHLNEKVKKDELRRSLYHLFSAYGRVLDVRAYRTHRLRGQAFVVFRDVTAATTALRQLNGFAIEYAKDKSYAVLELEGVQRPYPSTATRKLSDVGGEPAAKRLRVDHGNLGTADATADQVEDDDASPSDDDGKGKQPLAVADVHGQANDEAEAVLVPNRILFVKYLPPDSTEDQLALLFRQYAGFREVRLIPGQTGYAFVEYDAIETADTAKQVLNGFEIQPGYQLAVAFAKR</sequence>
<keyword evidence="7" id="KW-0508">mRNA splicing</keyword>
<dbReference type="AlphaFoldDB" id="A0A9W8B2F8"/>
<dbReference type="OrthoDB" id="277802at2759"/>
<dbReference type="Gene3D" id="3.30.70.330">
    <property type="match status" value="2"/>
</dbReference>
<reference evidence="13" key="1">
    <citation type="submission" date="2022-07" db="EMBL/GenBank/DDBJ databases">
        <title>Phylogenomic reconstructions and comparative analyses of Kickxellomycotina fungi.</title>
        <authorList>
            <person name="Reynolds N.K."/>
            <person name="Stajich J.E."/>
            <person name="Barry K."/>
            <person name="Grigoriev I.V."/>
            <person name="Crous P."/>
            <person name="Smith M.E."/>
        </authorList>
    </citation>
    <scope>NUCLEOTIDE SEQUENCE</scope>
    <source>
        <strain evidence="13">RSA 567</strain>
    </source>
</reference>
<evidence type="ECO:0000259" key="12">
    <source>
        <dbReference type="PROSITE" id="PS50102"/>
    </source>
</evidence>
<dbReference type="CDD" id="cd12246">
    <property type="entry name" value="RRM1_U1A_like"/>
    <property type="match status" value="1"/>
</dbReference>
<dbReference type="GO" id="GO:0005681">
    <property type="term" value="C:spliceosomal complex"/>
    <property type="evidence" value="ECO:0007669"/>
    <property type="project" value="UniProtKB-KW"/>
</dbReference>
<dbReference type="EMBL" id="JANBQB010000292">
    <property type="protein sequence ID" value="KAJ1978189.1"/>
    <property type="molecule type" value="Genomic_DNA"/>
</dbReference>
<organism evidence="13 14">
    <name type="scientific">Dimargaris verticillata</name>
    <dbReference type="NCBI Taxonomy" id="2761393"/>
    <lineage>
        <taxon>Eukaryota</taxon>
        <taxon>Fungi</taxon>
        <taxon>Fungi incertae sedis</taxon>
        <taxon>Zoopagomycota</taxon>
        <taxon>Kickxellomycotina</taxon>
        <taxon>Dimargaritomycetes</taxon>
        <taxon>Dimargaritales</taxon>
        <taxon>Dimargaritaceae</taxon>
        <taxon>Dimargaris</taxon>
    </lineage>
</organism>
<keyword evidence="14" id="KW-1185">Reference proteome</keyword>
<dbReference type="CDD" id="cd12247">
    <property type="entry name" value="RRM2_U1A_like"/>
    <property type="match status" value="1"/>
</dbReference>
<feature type="region of interest" description="Disordered" evidence="11">
    <location>
        <begin position="102"/>
        <end position="153"/>
    </location>
</feature>
<dbReference type="PROSITE" id="PS50102">
    <property type="entry name" value="RRM"/>
    <property type="match status" value="2"/>
</dbReference>
<dbReference type="GO" id="GO:0008380">
    <property type="term" value="P:RNA splicing"/>
    <property type="evidence" value="ECO:0007669"/>
    <property type="project" value="UniProtKB-KW"/>
</dbReference>
<evidence type="ECO:0000256" key="8">
    <source>
        <dbReference type="ARBA" id="ARBA00023242"/>
    </source>
</evidence>
<keyword evidence="6 10" id="KW-0694">RNA-binding</keyword>
<dbReference type="InterPro" id="IPR000504">
    <property type="entry name" value="RRM_dom"/>
</dbReference>
<evidence type="ECO:0000256" key="7">
    <source>
        <dbReference type="ARBA" id="ARBA00023187"/>
    </source>
</evidence>